<name>A0ABP8JU48_9ACTN</name>
<proteinExistence type="predicted"/>
<evidence type="ECO:0000313" key="1">
    <source>
        <dbReference type="EMBL" id="GAA4396189.1"/>
    </source>
</evidence>
<keyword evidence="2" id="KW-1185">Reference proteome</keyword>
<gene>
    <name evidence="1" type="ORF">GCM10023147_30210</name>
</gene>
<comment type="caution">
    <text evidence="1">The sequence shown here is derived from an EMBL/GenBank/DDBJ whole genome shotgun (WGS) entry which is preliminary data.</text>
</comment>
<reference evidence="2" key="1">
    <citation type="journal article" date="2019" name="Int. J. Syst. Evol. Microbiol.">
        <title>The Global Catalogue of Microorganisms (GCM) 10K type strain sequencing project: providing services to taxonomists for standard genome sequencing and annotation.</title>
        <authorList>
            <consortium name="The Broad Institute Genomics Platform"/>
            <consortium name="The Broad Institute Genome Sequencing Center for Infectious Disease"/>
            <person name="Wu L."/>
            <person name="Ma J."/>
        </authorList>
    </citation>
    <scope>NUCLEOTIDE SEQUENCE [LARGE SCALE GENOMIC DNA]</scope>
    <source>
        <strain evidence="2">JCM 17688</strain>
    </source>
</reference>
<sequence length="68" mass="7061">MAVAGFGVAYLGEGSVHASPDAHCARVTYLSGHTYAGHADTRATAILAAVRSARDHAEPSGLMMVRFC</sequence>
<accession>A0ABP8JU48</accession>
<dbReference type="EMBL" id="BAABFR010000047">
    <property type="protein sequence ID" value="GAA4396189.1"/>
    <property type="molecule type" value="Genomic_DNA"/>
</dbReference>
<organism evidence="1 2">
    <name type="scientific">Tsukamurella soli</name>
    <dbReference type="NCBI Taxonomy" id="644556"/>
    <lineage>
        <taxon>Bacteria</taxon>
        <taxon>Bacillati</taxon>
        <taxon>Actinomycetota</taxon>
        <taxon>Actinomycetes</taxon>
        <taxon>Mycobacteriales</taxon>
        <taxon>Tsukamurellaceae</taxon>
        <taxon>Tsukamurella</taxon>
    </lineage>
</organism>
<dbReference type="Proteomes" id="UP001500635">
    <property type="component" value="Unassembled WGS sequence"/>
</dbReference>
<evidence type="ECO:0000313" key="2">
    <source>
        <dbReference type="Proteomes" id="UP001500635"/>
    </source>
</evidence>
<protein>
    <submittedName>
        <fullName evidence="1">Uncharacterized protein</fullName>
    </submittedName>
</protein>